<dbReference type="EMBL" id="JARO02001841">
    <property type="protein sequence ID" value="KPP74275.1"/>
    <property type="molecule type" value="Genomic_DNA"/>
</dbReference>
<evidence type="ECO:0000256" key="6">
    <source>
        <dbReference type="RuleBase" id="RU000394"/>
    </source>
</evidence>
<dbReference type="GO" id="GO:0008017">
    <property type="term" value="F:microtubule binding"/>
    <property type="evidence" value="ECO:0007669"/>
    <property type="project" value="InterPro"/>
</dbReference>
<comment type="caution">
    <text evidence="9">The sequence shown here is derived from an EMBL/GenBank/DDBJ whole genome shotgun (WGS) entry which is preliminary data.</text>
</comment>
<feature type="domain" description="Kinesin motor" evidence="8">
    <location>
        <begin position="1"/>
        <end position="320"/>
    </location>
</feature>
<feature type="region of interest" description="Disordered" evidence="7">
    <location>
        <begin position="530"/>
        <end position="554"/>
    </location>
</feature>
<dbReference type="Gene3D" id="3.40.850.10">
    <property type="entry name" value="Kinesin motor domain"/>
    <property type="match status" value="1"/>
</dbReference>
<dbReference type="SUPFAM" id="SSF52540">
    <property type="entry name" value="P-loop containing nucleoside triphosphate hydrolases"/>
    <property type="match status" value="1"/>
</dbReference>
<comment type="similarity">
    <text evidence="5 6">Belongs to the TRAFAC class myosin-kinesin ATPase superfamily. Kinesin family.</text>
</comment>
<keyword evidence="3" id="KW-0175">Coiled coil</keyword>
<evidence type="ECO:0000256" key="5">
    <source>
        <dbReference type="PROSITE-ProRule" id="PRU00283"/>
    </source>
</evidence>
<dbReference type="Proteomes" id="UP000034805">
    <property type="component" value="Unassembled WGS sequence"/>
</dbReference>
<dbReference type="InterPro" id="IPR036961">
    <property type="entry name" value="Kinesin_motor_dom_sf"/>
</dbReference>
<dbReference type="InterPro" id="IPR019821">
    <property type="entry name" value="Kinesin_motor_CS"/>
</dbReference>
<evidence type="ECO:0000256" key="1">
    <source>
        <dbReference type="ARBA" id="ARBA00022741"/>
    </source>
</evidence>
<dbReference type="GO" id="GO:0005874">
    <property type="term" value="C:microtubule"/>
    <property type="evidence" value="ECO:0007669"/>
    <property type="project" value="UniProtKB-KW"/>
</dbReference>
<proteinExistence type="inferred from homology"/>
<dbReference type="PROSITE" id="PS50067">
    <property type="entry name" value="KINESIN_MOTOR_2"/>
    <property type="match status" value="1"/>
</dbReference>
<dbReference type="SUPFAM" id="SSF49879">
    <property type="entry name" value="SMAD/FHA domain"/>
    <property type="match status" value="1"/>
</dbReference>
<evidence type="ECO:0000256" key="3">
    <source>
        <dbReference type="ARBA" id="ARBA00023054"/>
    </source>
</evidence>
<feature type="compositionally biased region" description="Polar residues" evidence="7">
    <location>
        <begin position="530"/>
        <end position="544"/>
    </location>
</feature>
<dbReference type="InterPro" id="IPR008984">
    <property type="entry name" value="SMAD_FHA_dom_sf"/>
</dbReference>
<dbReference type="PANTHER" id="PTHR47117">
    <property type="entry name" value="STAR-RELATED LIPID TRANSFER PROTEIN 9"/>
    <property type="match status" value="1"/>
</dbReference>
<evidence type="ECO:0000256" key="2">
    <source>
        <dbReference type="ARBA" id="ARBA00022840"/>
    </source>
</evidence>
<feature type="non-terminal residue" evidence="9">
    <location>
        <position position="853"/>
    </location>
</feature>
<dbReference type="InterPro" id="IPR001752">
    <property type="entry name" value="Kinesin_motor_dom"/>
</dbReference>
<dbReference type="InterPro" id="IPR027417">
    <property type="entry name" value="P-loop_NTPase"/>
</dbReference>
<dbReference type="GO" id="GO:0003777">
    <property type="term" value="F:microtubule motor activity"/>
    <property type="evidence" value="ECO:0007669"/>
    <property type="project" value="InterPro"/>
</dbReference>
<dbReference type="PANTHER" id="PTHR47117:SF8">
    <property type="entry name" value="KINESIN FAMILY MEMBER 16B"/>
    <property type="match status" value="1"/>
</dbReference>
<dbReference type="GO" id="GO:0005524">
    <property type="term" value="F:ATP binding"/>
    <property type="evidence" value="ECO:0007669"/>
    <property type="project" value="UniProtKB-UniRule"/>
</dbReference>
<organism evidence="9 10">
    <name type="scientific">Scleropages formosus</name>
    <name type="common">Asian bonytongue</name>
    <name type="synonym">Osteoglossum formosum</name>
    <dbReference type="NCBI Taxonomy" id="113540"/>
    <lineage>
        <taxon>Eukaryota</taxon>
        <taxon>Metazoa</taxon>
        <taxon>Chordata</taxon>
        <taxon>Craniata</taxon>
        <taxon>Vertebrata</taxon>
        <taxon>Euteleostomi</taxon>
        <taxon>Actinopterygii</taxon>
        <taxon>Neopterygii</taxon>
        <taxon>Teleostei</taxon>
        <taxon>Osteoglossocephala</taxon>
        <taxon>Osteoglossomorpha</taxon>
        <taxon>Osteoglossiformes</taxon>
        <taxon>Osteoglossidae</taxon>
        <taxon>Scleropages</taxon>
    </lineage>
</organism>
<keyword evidence="4 5" id="KW-0505">Motor protein</keyword>
<dbReference type="SMART" id="SM00129">
    <property type="entry name" value="KISc"/>
    <property type="match status" value="1"/>
</dbReference>
<evidence type="ECO:0000259" key="8">
    <source>
        <dbReference type="PROSITE" id="PS50067"/>
    </source>
</evidence>
<dbReference type="Gene3D" id="2.60.200.20">
    <property type="match status" value="1"/>
</dbReference>
<dbReference type="FunFam" id="3.40.850.10:FF:000021">
    <property type="entry name" value="kinesin-like protein KIF16B isoform X1"/>
    <property type="match status" value="1"/>
</dbReference>
<dbReference type="PRINTS" id="PR00380">
    <property type="entry name" value="KINESINHEAVY"/>
</dbReference>
<name>A0A0P7XD66_SCLFO</name>
<sequence>MKEKDLSSQSIIHMEGNKTSISNLKLPKGIAGYSARKRTRTFSYDFSYDSTDCESASFVSQEKIFKDLGSDVLLAAFQGYNACIFAYGQTGSGKSFTMMGSSEDRGLIPRICEGLFGRIAGMTLWDKASFCTKVSYLEIYNERIRDLLRKKSSLNYNLRVREHPKAGPYVEDLSKHLVQNYCDVEELMEMGNAKRTTASTAKFGGEMPCETVSKIHLVDLAGSERAHNSGSSGVRLKEGGNINKSLVTLGNVISALADWSDDGVSPNMKKRHVFVPYRDSVLTWLLKDSLGGNSKTIMIANLNYSETLSTLRYANRAKNIMNKPTINEDSNVKLIRELRAEIARLKVLLGQGSQIALLDSPTALSMEEKLHENEARVLELTKEWTNKWNETQNILKEGRTSVGRDDAEVQQDIVLHGPSLEREHCVFENLNDLEDSLKLHSLDLKHQLQPLLAKKGYYEEHRMLGKAKEQECLQMACQMAKTFYELEELEREDEKSVCDTNPLKLTDENYEELPHGIQYLQAVISTSQADGGTAANRTEVQETSEVPLPGQSLPRSPLVEMAVEGQLSDAGMRKVSTKGLVEPGQEAVSEHKIVQQYSGDDQNKSCDYKLARRLSCLFQGAGSHLRTTKRVIRQIGDEKGLAVFHQLQLQRIREVHVGFAGQHVRVLGTTEHTIFTMYTYSKQLTQGLCQALLRGLSPKAEELSRRHPLLQGDLMELSLNWKAYIPDLCLNSRLRLSSQFKRALADLVYFLHGNMKEKPSLADVHLLLYTSVRVKVSPHPRPHAISWLLLTDTHVGLVQEDGVFHPTPRSITLMPKQAHFEQVALRELLDVRCVLVADRDSFITVDVVFKATR</sequence>
<evidence type="ECO:0000313" key="9">
    <source>
        <dbReference type="EMBL" id="KPP74275.1"/>
    </source>
</evidence>
<reference evidence="9 10" key="1">
    <citation type="submission" date="2015-08" db="EMBL/GenBank/DDBJ databases">
        <title>The genome of the Asian arowana (Scleropages formosus).</title>
        <authorList>
            <person name="Tan M.H."/>
            <person name="Gan H.M."/>
            <person name="Croft L.J."/>
            <person name="Austin C.M."/>
        </authorList>
    </citation>
    <scope>NUCLEOTIDE SEQUENCE [LARGE SCALE GENOMIC DNA]</scope>
    <source>
        <strain evidence="9">Aro1</strain>
    </source>
</reference>
<dbReference type="Pfam" id="PF00225">
    <property type="entry name" value="Kinesin"/>
    <property type="match status" value="2"/>
</dbReference>
<gene>
    <name evidence="9" type="ORF">Z043_106575</name>
</gene>
<evidence type="ECO:0000256" key="4">
    <source>
        <dbReference type="ARBA" id="ARBA00023175"/>
    </source>
</evidence>
<evidence type="ECO:0000313" key="10">
    <source>
        <dbReference type="Proteomes" id="UP000034805"/>
    </source>
</evidence>
<dbReference type="AlphaFoldDB" id="A0A0P7XD66"/>
<protein>
    <recommendedName>
        <fullName evidence="6">Kinesin-like protein</fullName>
    </recommendedName>
</protein>
<keyword evidence="1 5" id="KW-0547">Nucleotide-binding</keyword>
<keyword evidence="6" id="KW-0493">Microtubule</keyword>
<dbReference type="GO" id="GO:0007018">
    <property type="term" value="P:microtubule-based movement"/>
    <property type="evidence" value="ECO:0007669"/>
    <property type="project" value="InterPro"/>
</dbReference>
<feature type="binding site" evidence="5">
    <location>
        <begin position="88"/>
        <end position="95"/>
    </location>
    <ligand>
        <name>ATP</name>
        <dbReference type="ChEBI" id="CHEBI:30616"/>
    </ligand>
</feature>
<evidence type="ECO:0000256" key="7">
    <source>
        <dbReference type="SAM" id="MobiDB-lite"/>
    </source>
</evidence>
<dbReference type="PROSITE" id="PS00411">
    <property type="entry name" value="KINESIN_MOTOR_1"/>
    <property type="match status" value="1"/>
</dbReference>
<keyword evidence="2 5" id="KW-0067">ATP-binding</keyword>
<accession>A0A0P7XD66</accession>